<dbReference type="Proteomes" id="UP000231134">
    <property type="component" value="Unassembled WGS sequence"/>
</dbReference>
<dbReference type="GO" id="GO:0006260">
    <property type="term" value="P:DNA replication"/>
    <property type="evidence" value="ECO:0007669"/>
    <property type="project" value="TreeGrafter"/>
</dbReference>
<dbReference type="InterPro" id="IPR028350">
    <property type="entry name" value="DNAC/IstB-like"/>
</dbReference>
<dbReference type="CDD" id="cd00009">
    <property type="entry name" value="AAA"/>
    <property type="match status" value="1"/>
</dbReference>
<dbReference type="InterPro" id="IPR047661">
    <property type="entry name" value="IstB"/>
</dbReference>
<comment type="caution">
    <text evidence="4">The sequence shown here is derived from an EMBL/GenBank/DDBJ whole genome shotgun (WGS) entry which is preliminary data.</text>
</comment>
<organism evidence="4 5">
    <name type="scientific">Hallerella succinigenes</name>
    <dbReference type="NCBI Taxonomy" id="1896222"/>
    <lineage>
        <taxon>Bacteria</taxon>
        <taxon>Pseudomonadati</taxon>
        <taxon>Fibrobacterota</taxon>
        <taxon>Fibrobacteria</taxon>
        <taxon>Fibrobacterales</taxon>
        <taxon>Fibrobacteraceae</taxon>
        <taxon>Hallerella</taxon>
    </lineage>
</organism>
<dbReference type="EMBL" id="PGEX01000001">
    <property type="protein sequence ID" value="PJJ40472.1"/>
    <property type="molecule type" value="Genomic_DNA"/>
</dbReference>
<gene>
    <name evidence="4" type="ORF">BGX16_0397</name>
</gene>
<evidence type="ECO:0000256" key="2">
    <source>
        <dbReference type="ARBA" id="ARBA00022840"/>
    </source>
</evidence>
<feature type="domain" description="IstB-like ATP-binding" evidence="3">
    <location>
        <begin position="10"/>
        <end position="237"/>
    </location>
</feature>
<dbReference type="InterPro" id="IPR002611">
    <property type="entry name" value="IstB_ATP-bd"/>
</dbReference>
<dbReference type="SUPFAM" id="SSF52540">
    <property type="entry name" value="P-loop containing nucleoside triphosphate hydrolases"/>
    <property type="match status" value="1"/>
</dbReference>
<evidence type="ECO:0000256" key="1">
    <source>
        <dbReference type="ARBA" id="ARBA00022741"/>
    </source>
</evidence>
<keyword evidence="2" id="KW-0067">ATP-binding</keyword>
<evidence type="ECO:0000313" key="4">
    <source>
        <dbReference type="EMBL" id="PJJ40472.1"/>
    </source>
</evidence>
<dbReference type="PIRSF" id="PIRSF003073">
    <property type="entry name" value="DNAC_TnpB_IstB"/>
    <property type="match status" value="1"/>
</dbReference>
<keyword evidence="1" id="KW-0547">Nucleotide-binding</keyword>
<reference evidence="4 5" key="1">
    <citation type="submission" date="2017-11" db="EMBL/GenBank/DDBJ databases">
        <title>Animal gut microbial communities from fecal samples from Wisconsin, USA.</title>
        <authorList>
            <person name="Neumann A."/>
        </authorList>
    </citation>
    <scope>NUCLEOTIDE SEQUENCE [LARGE SCALE GENOMIC DNA]</scope>
    <source>
        <strain evidence="4 5">UWS3</strain>
    </source>
</reference>
<name>A0A2M9A431_9BACT</name>
<dbReference type="InterPro" id="IPR027417">
    <property type="entry name" value="P-loop_NTPase"/>
</dbReference>
<dbReference type="AlphaFoldDB" id="A0A2M9A431"/>
<sequence>MTNEATRNKLIEMRLSAMANAFDAQRDDPNMSSISFDDRFGLLVDIEYCQRKNNALHRLVKRAGLEQKGANINEIDYSSGRKLNRDLIARLASCEFVREGRNVFITGATGSGKTFMACAFGYEACRQFYNTKFVRLPDLLIELEMARENRTFTKSMLKYTKPALLIIDEWLLLKPSESEQKAIFEILHRRSGKSSTIFCSQYPSSEWYEQLGGLANPLTDSILDRIIHNAYTIDIRSSDPHKDISMREIYGLDKKLSR</sequence>
<proteinExistence type="predicted"/>
<protein>
    <submittedName>
        <fullName evidence="4">DNA replication protein DnaC</fullName>
    </submittedName>
</protein>
<dbReference type="GO" id="GO:0005524">
    <property type="term" value="F:ATP binding"/>
    <property type="evidence" value="ECO:0007669"/>
    <property type="project" value="UniProtKB-KW"/>
</dbReference>
<keyword evidence="5" id="KW-1185">Reference proteome</keyword>
<evidence type="ECO:0000313" key="5">
    <source>
        <dbReference type="Proteomes" id="UP000231134"/>
    </source>
</evidence>
<dbReference type="OrthoDB" id="8150723at2"/>
<dbReference type="NCBIfam" id="NF038214">
    <property type="entry name" value="IS21_help_AAA"/>
    <property type="match status" value="1"/>
</dbReference>
<accession>A0A2M9A431</accession>
<dbReference type="Pfam" id="PF01695">
    <property type="entry name" value="IstB_IS21"/>
    <property type="match status" value="1"/>
</dbReference>
<dbReference type="PANTHER" id="PTHR30050:SF4">
    <property type="entry name" value="ATP-BINDING PROTEIN RV3427C IN INSERTION SEQUENCE-RELATED"/>
    <property type="match status" value="1"/>
</dbReference>
<evidence type="ECO:0000259" key="3">
    <source>
        <dbReference type="Pfam" id="PF01695"/>
    </source>
</evidence>
<dbReference type="RefSeq" id="WP_100424549.1">
    <property type="nucleotide sequence ID" value="NZ_PGEX01000001.1"/>
</dbReference>
<dbReference type="Gene3D" id="3.40.50.300">
    <property type="entry name" value="P-loop containing nucleotide triphosphate hydrolases"/>
    <property type="match status" value="1"/>
</dbReference>
<dbReference type="PANTHER" id="PTHR30050">
    <property type="entry name" value="CHROMOSOMAL REPLICATION INITIATOR PROTEIN DNAA"/>
    <property type="match status" value="1"/>
</dbReference>